<evidence type="ECO:0000313" key="1">
    <source>
        <dbReference type="EMBL" id="KPC58532.1"/>
    </source>
</evidence>
<dbReference type="Proteomes" id="UP000037982">
    <property type="component" value="Unassembled WGS sequence"/>
</dbReference>
<keyword evidence="2" id="KW-1185">Reference proteome</keyword>
<reference evidence="2" key="1">
    <citation type="submission" date="2015-07" db="EMBL/GenBank/DDBJ databases">
        <authorList>
            <person name="Ju K.-S."/>
            <person name="Doroghazi J.R."/>
            <person name="Metcalf W.W."/>
        </authorList>
    </citation>
    <scope>NUCLEOTIDE SEQUENCE [LARGE SCALE GENOMIC DNA]</scope>
    <source>
        <strain evidence="2">NRRL ISP-5002</strain>
    </source>
</reference>
<dbReference type="AlphaFoldDB" id="A0A0N0GUQ8"/>
<gene>
    <name evidence="1" type="ORF">ADL29_39600</name>
</gene>
<name>A0A0N0GUQ8_9ACTN</name>
<dbReference type="PATRIC" id="fig|66876.3.peg.8688"/>
<comment type="caution">
    <text evidence="1">The sequence shown here is derived from an EMBL/GenBank/DDBJ whole genome shotgun (WGS) entry which is preliminary data.</text>
</comment>
<protein>
    <submittedName>
        <fullName evidence="1">Uncharacterized protein</fullName>
    </submittedName>
</protein>
<organism evidence="1 2">
    <name type="scientific">Streptomyces chattanoogensis</name>
    <dbReference type="NCBI Taxonomy" id="66876"/>
    <lineage>
        <taxon>Bacteria</taxon>
        <taxon>Bacillati</taxon>
        <taxon>Actinomycetota</taxon>
        <taxon>Actinomycetes</taxon>
        <taxon>Kitasatosporales</taxon>
        <taxon>Streptomycetaceae</taxon>
        <taxon>Streptomyces</taxon>
    </lineage>
</organism>
<sequence length="267" mass="31133">MTAMRDTRPSERPESTEHYIFNDSLTVVLEHGFQWGSLPDLNPIERERMTAHHAVRALTELCAGLIRPMSFGVTRNWLDEFDWPAGGCPPRWNWFLKMPQSPPDARSTYVDPQVMEAVTLDEQSMLTLVDRVLDDPCEAPEGARLAWEEMRVDHTWARLPEPDRHLTNKELRIDDHDNKVRRVLVPLERAHGHIWVTVPEHMVWYPFLLRVDKSTGTVCPDGLECDEIIKMTISVNWSFWWHPGEGRAMLDRAVDRLIRQGWFKTHP</sequence>
<evidence type="ECO:0000313" key="2">
    <source>
        <dbReference type="Proteomes" id="UP000037982"/>
    </source>
</evidence>
<proteinExistence type="predicted"/>
<dbReference type="EMBL" id="LGKG01000207">
    <property type="protein sequence ID" value="KPC58532.1"/>
    <property type="molecule type" value="Genomic_DNA"/>
</dbReference>
<accession>A0A0N0GUQ8</accession>